<feature type="compositionally biased region" description="Polar residues" evidence="1">
    <location>
        <begin position="368"/>
        <end position="404"/>
    </location>
</feature>
<evidence type="ECO:0000313" key="4">
    <source>
        <dbReference type="Proteomes" id="UP000269998"/>
    </source>
</evidence>
<organism evidence="3 4">
    <name type="scientific">Mycobacterium basiliense</name>
    <dbReference type="NCBI Taxonomy" id="2094119"/>
    <lineage>
        <taxon>Bacteria</taxon>
        <taxon>Bacillati</taxon>
        <taxon>Actinomycetota</taxon>
        <taxon>Actinomycetes</taxon>
        <taxon>Mycobacteriales</taxon>
        <taxon>Mycobacteriaceae</taxon>
        <taxon>Mycobacterium</taxon>
    </lineage>
</organism>
<feature type="region of interest" description="Disordered" evidence="1">
    <location>
        <begin position="368"/>
        <end position="454"/>
    </location>
</feature>
<gene>
    <name evidence="3" type="ORF">MB901379_03888</name>
</gene>
<reference evidence="4" key="1">
    <citation type="submission" date="2018-02" db="EMBL/GenBank/DDBJ databases">
        <authorList>
            <person name="Seth-Smith MB H."/>
            <person name="Seth-Smith H."/>
        </authorList>
    </citation>
    <scope>NUCLEOTIDE SEQUENCE [LARGE SCALE GENOMIC DNA]</scope>
</reference>
<dbReference type="EMBL" id="LR130759">
    <property type="protein sequence ID" value="VDM90292.1"/>
    <property type="molecule type" value="Genomic_DNA"/>
</dbReference>
<protein>
    <recommendedName>
        <fullName evidence="2">DUF3631 domain-containing protein</fullName>
    </recommendedName>
</protein>
<dbReference type="KEGG" id="mbai:MB901379_03888"/>
<keyword evidence="4" id="KW-1185">Reference proteome</keyword>
<dbReference type="Pfam" id="PF12307">
    <property type="entry name" value="DUF3631"/>
    <property type="match status" value="1"/>
</dbReference>
<evidence type="ECO:0000313" key="3">
    <source>
        <dbReference type="EMBL" id="VDM90292.1"/>
    </source>
</evidence>
<sequence>MTTDQIRRGQEVAQQWAASAGARLLDELLSTIKCYVVFPDDHAAVAVALWITTTHALPAFECAPRLAITSPEKRCGKSRLLDIISGTCHRPLASINATVAAIFRSIGNQHPPTLIIDEADTIFGSKKLAEQNEDLRALINAGHQRGRPALRCVGPSQVPTEFPTFAMAAIAGIGKLPDTIVDRAVNITQRRRSTGEKVSQFRSRRDGPVLEAIRDRVAAWAADQIDTLAKSEPEMPVEDRAADTWEPLISVADAAGGHWPTTARVACATLVAATDEADQERALATKLLADIQTIFTEHCVSFLPSGQLVAALRSIDESPWSEFDYNTSKLAYYLRDFDIKPGRDTTGKIRGYRLDMFTDAFSRYLRQNSSDPSETLSDQPTQSDVPESSDGSTRQNESNRQNETAGEPLFLTALTGSDASPAETSQNPSPAAMPRRRPQPPPLCPDCRRAPARSDTGLCDFCAAKRRKNPA</sequence>
<dbReference type="AlphaFoldDB" id="A0A447GIH2"/>
<feature type="compositionally biased region" description="Polar residues" evidence="1">
    <location>
        <begin position="414"/>
        <end position="427"/>
    </location>
</feature>
<evidence type="ECO:0000256" key="1">
    <source>
        <dbReference type="SAM" id="MobiDB-lite"/>
    </source>
</evidence>
<feature type="domain" description="DUF3631" evidence="2">
    <location>
        <begin position="190"/>
        <end position="364"/>
    </location>
</feature>
<dbReference type="RefSeq" id="WP_158017997.1">
    <property type="nucleotide sequence ID" value="NZ_CBCSKE010000037.1"/>
</dbReference>
<dbReference type="Proteomes" id="UP000269998">
    <property type="component" value="Chromosome"/>
</dbReference>
<accession>A0A447GIH2</accession>
<dbReference type="InterPro" id="IPR022081">
    <property type="entry name" value="DUF3631"/>
</dbReference>
<proteinExistence type="predicted"/>
<dbReference type="OrthoDB" id="3261135at2"/>
<name>A0A447GIH2_9MYCO</name>
<evidence type="ECO:0000259" key="2">
    <source>
        <dbReference type="Pfam" id="PF12307"/>
    </source>
</evidence>